<dbReference type="EMBL" id="JAIWYP010000011">
    <property type="protein sequence ID" value="KAH3733826.1"/>
    <property type="molecule type" value="Genomic_DNA"/>
</dbReference>
<reference evidence="1" key="2">
    <citation type="submission" date="2020-11" db="EMBL/GenBank/DDBJ databases">
        <authorList>
            <person name="McCartney M.A."/>
            <person name="Auch B."/>
            <person name="Kono T."/>
            <person name="Mallez S."/>
            <person name="Becker A."/>
            <person name="Gohl D.M."/>
            <person name="Silverstein K.A.T."/>
            <person name="Koren S."/>
            <person name="Bechman K.B."/>
            <person name="Herman A."/>
            <person name="Abrahante J.E."/>
            <person name="Garbe J."/>
        </authorList>
    </citation>
    <scope>NUCLEOTIDE SEQUENCE</scope>
    <source>
        <strain evidence="1">Duluth1</strain>
        <tissue evidence="1">Whole animal</tissue>
    </source>
</reference>
<dbReference type="Proteomes" id="UP000828390">
    <property type="component" value="Unassembled WGS sequence"/>
</dbReference>
<accession>A0A9D4HWP9</accession>
<gene>
    <name evidence="1" type="ORF">DPMN_040263</name>
</gene>
<organism evidence="1 2">
    <name type="scientific">Dreissena polymorpha</name>
    <name type="common">Zebra mussel</name>
    <name type="synonym">Mytilus polymorpha</name>
    <dbReference type="NCBI Taxonomy" id="45954"/>
    <lineage>
        <taxon>Eukaryota</taxon>
        <taxon>Metazoa</taxon>
        <taxon>Spiralia</taxon>
        <taxon>Lophotrochozoa</taxon>
        <taxon>Mollusca</taxon>
        <taxon>Bivalvia</taxon>
        <taxon>Autobranchia</taxon>
        <taxon>Heteroconchia</taxon>
        <taxon>Euheterodonta</taxon>
        <taxon>Imparidentia</taxon>
        <taxon>Neoheterodontei</taxon>
        <taxon>Myida</taxon>
        <taxon>Dreissenoidea</taxon>
        <taxon>Dreissenidae</taxon>
        <taxon>Dreissena</taxon>
    </lineage>
</organism>
<dbReference type="AlphaFoldDB" id="A0A9D4HWP9"/>
<comment type="caution">
    <text evidence="1">The sequence shown here is derived from an EMBL/GenBank/DDBJ whole genome shotgun (WGS) entry which is preliminary data.</text>
</comment>
<sequence>MVPLSPFKNCDFDRSDAQYEQSHQLRHQIQSLQVPRSLHRTLHADTESMTFEHKCIRRLHRISYMEHKTNEYVRNMTATRTCWLTRAPTGNRQTTKVGLVWTRRQTRLSVQDCSPGHTREAVRRKAGWTMLKSGHPFPVMNYFQKHTTDLNGVPNFYKK</sequence>
<proteinExistence type="predicted"/>
<protein>
    <submittedName>
        <fullName evidence="1">Uncharacterized protein</fullName>
    </submittedName>
</protein>
<keyword evidence="2" id="KW-1185">Reference proteome</keyword>
<name>A0A9D4HWP9_DREPO</name>
<reference evidence="1" key="1">
    <citation type="journal article" date="2019" name="bioRxiv">
        <title>The Genome of the Zebra Mussel, Dreissena polymorpha: A Resource for Invasive Species Research.</title>
        <authorList>
            <person name="McCartney M.A."/>
            <person name="Auch B."/>
            <person name="Kono T."/>
            <person name="Mallez S."/>
            <person name="Zhang Y."/>
            <person name="Obille A."/>
            <person name="Becker A."/>
            <person name="Abrahante J.E."/>
            <person name="Garbe J."/>
            <person name="Badalamenti J.P."/>
            <person name="Herman A."/>
            <person name="Mangelson H."/>
            <person name="Liachko I."/>
            <person name="Sullivan S."/>
            <person name="Sone E.D."/>
            <person name="Koren S."/>
            <person name="Silverstein K.A.T."/>
            <person name="Beckman K.B."/>
            <person name="Gohl D.M."/>
        </authorList>
    </citation>
    <scope>NUCLEOTIDE SEQUENCE</scope>
    <source>
        <strain evidence="1">Duluth1</strain>
        <tissue evidence="1">Whole animal</tissue>
    </source>
</reference>
<evidence type="ECO:0000313" key="1">
    <source>
        <dbReference type="EMBL" id="KAH3733826.1"/>
    </source>
</evidence>
<evidence type="ECO:0000313" key="2">
    <source>
        <dbReference type="Proteomes" id="UP000828390"/>
    </source>
</evidence>